<name>A0A371D6D3_9APHY</name>
<organism evidence="2 3">
    <name type="scientific">Lentinus brumalis</name>
    <dbReference type="NCBI Taxonomy" id="2498619"/>
    <lineage>
        <taxon>Eukaryota</taxon>
        <taxon>Fungi</taxon>
        <taxon>Dikarya</taxon>
        <taxon>Basidiomycota</taxon>
        <taxon>Agaricomycotina</taxon>
        <taxon>Agaricomycetes</taxon>
        <taxon>Polyporales</taxon>
        <taxon>Polyporaceae</taxon>
        <taxon>Lentinus</taxon>
    </lineage>
</organism>
<reference evidence="2 3" key="1">
    <citation type="journal article" date="2018" name="Biotechnol. Biofuels">
        <title>Integrative visual omics of the white-rot fungus Polyporus brumalis exposes the biotechnological potential of its oxidative enzymes for delignifying raw plant biomass.</title>
        <authorList>
            <person name="Miyauchi S."/>
            <person name="Rancon A."/>
            <person name="Drula E."/>
            <person name="Hage H."/>
            <person name="Chaduli D."/>
            <person name="Favel A."/>
            <person name="Grisel S."/>
            <person name="Henrissat B."/>
            <person name="Herpoel-Gimbert I."/>
            <person name="Ruiz-Duenas F.J."/>
            <person name="Chevret D."/>
            <person name="Hainaut M."/>
            <person name="Lin J."/>
            <person name="Wang M."/>
            <person name="Pangilinan J."/>
            <person name="Lipzen A."/>
            <person name="Lesage-Meessen L."/>
            <person name="Navarro D."/>
            <person name="Riley R."/>
            <person name="Grigoriev I.V."/>
            <person name="Zhou S."/>
            <person name="Raouche S."/>
            <person name="Rosso M.N."/>
        </authorList>
    </citation>
    <scope>NUCLEOTIDE SEQUENCE [LARGE SCALE GENOMIC DNA]</scope>
    <source>
        <strain evidence="2 3">BRFM 1820</strain>
    </source>
</reference>
<dbReference type="Proteomes" id="UP000256964">
    <property type="component" value="Unassembled WGS sequence"/>
</dbReference>
<accession>A0A371D6D3</accession>
<dbReference type="AlphaFoldDB" id="A0A371D6D3"/>
<sequence>MHSMLTKDPEWLAPAVVNALLGSSGPTVYKTPRYTDRPSDNSSLPSTSNMRRHPLPHHQLLISAFSHRQTSQHLTFASSAVVQTCCTTTRRLHSFGTRWTARPTSSVVPTSPCRVPRNTVEGHRRWLATFETRRAQALRRMREQLTDGLHL</sequence>
<protein>
    <submittedName>
        <fullName evidence="2">Uncharacterized protein</fullName>
    </submittedName>
</protein>
<evidence type="ECO:0000313" key="2">
    <source>
        <dbReference type="EMBL" id="RDX48078.1"/>
    </source>
</evidence>
<proteinExistence type="predicted"/>
<gene>
    <name evidence="2" type="ORF">OH76DRAFT_698362</name>
</gene>
<feature type="compositionally biased region" description="Polar residues" evidence="1">
    <location>
        <begin position="40"/>
        <end position="49"/>
    </location>
</feature>
<dbReference type="EMBL" id="KZ857414">
    <property type="protein sequence ID" value="RDX48078.1"/>
    <property type="molecule type" value="Genomic_DNA"/>
</dbReference>
<evidence type="ECO:0000256" key="1">
    <source>
        <dbReference type="SAM" id="MobiDB-lite"/>
    </source>
</evidence>
<feature type="region of interest" description="Disordered" evidence="1">
    <location>
        <begin position="27"/>
        <end position="51"/>
    </location>
</feature>
<evidence type="ECO:0000313" key="3">
    <source>
        <dbReference type="Proteomes" id="UP000256964"/>
    </source>
</evidence>
<keyword evidence="3" id="KW-1185">Reference proteome</keyword>